<dbReference type="Gene3D" id="3.10.530.10">
    <property type="entry name" value="CPE0013-like"/>
    <property type="match status" value="1"/>
</dbReference>
<dbReference type="SUPFAM" id="SSF160148">
    <property type="entry name" value="CPE0013-like"/>
    <property type="match status" value="1"/>
</dbReference>
<organism evidence="1 2">
    <name type="scientific">Thermococcus barophilus</name>
    <dbReference type="NCBI Taxonomy" id="55802"/>
    <lineage>
        <taxon>Archaea</taxon>
        <taxon>Methanobacteriati</taxon>
        <taxon>Methanobacteriota</taxon>
        <taxon>Thermococci</taxon>
        <taxon>Thermococcales</taxon>
        <taxon>Thermococcaceae</taxon>
        <taxon>Thermococcus</taxon>
    </lineage>
</organism>
<accession>A0A0S1XE63</accession>
<evidence type="ECO:0008006" key="3">
    <source>
        <dbReference type="Google" id="ProtNLM"/>
    </source>
</evidence>
<dbReference type="InterPro" id="IPR012460">
    <property type="entry name" value="DUF1667"/>
</dbReference>
<dbReference type="Pfam" id="PF07892">
    <property type="entry name" value="DUF1667"/>
    <property type="match status" value="1"/>
</dbReference>
<dbReference type="PATRIC" id="fig|55802.8.peg.2113"/>
<dbReference type="EMBL" id="CP013050">
    <property type="protein sequence ID" value="ALM76033.1"/>
    <property type="molecule type" value="Genomic_DNA"/>
</dbReference>
<dbReference type="PANTHER" id="PTHR39450">
    <property type="entry name" value="MOLYBDOPTERIN OXIDOREDUCTASE, 4FE-4S CLUSTER-BINDING SUBUNIT"/>
    <property type="match status" value="1"/>
</dbReference>
<dbReference type="Proteomes" id="UP000066042">
    <property type="component" value="Chromosome"/>
</dbReference>
<dbReference type="AlphaFoldDB" id="A0A0S1XE63"/>
<protein>
    <recommendedName>
        <fullName evidence="3">Molybdopterin oxidoreductase</fullName>
    </recommendedName>
</protein>
<evidence type="ECO:0000313" key="1">
    <source>
        <dbReference type="EMBL" id="ALM76033.1"/>
    </source>
</evidence>
<proteinExistence type="predicted"/>
<dbReference type="STRING" id="55802.TBCH5v1_2132"/>
<gene>
    <name evidence="1" type="ORF">TBCH5v1_2132</name>
</gene>
<sequence>MSETKKFRLTCIVCPIGCTIEVTMERGKITEITGYTCPKGREYAIQEITAPRRIIMSVVRVKGGIFPTVSVKTDKPVPKGLIPEIMKKLADVEVKAPVNIGQIIIKNILDTGANIVATRPA</sequence>
<dbReference type="SUPFAM" id="SSF53706">
    <property type="entry name" value="Formate dehydrogenase/DMSO reductase, domains 1-3"/>
    <property type="match status" value="1"/>
</dbReference>
<name>A0A0S1XE63_THEBA</name>
<dbReference type="InterPro" id="IPR036593">
    <property type="entry name" value="CPE0013-like_sf"/>
</dbReference>
<reference evidence="1 2" key="1">
    <citation type="journal article" date="2016" name="Genome Announc.">
        <title>Complete genome sequence of the hyperthermophilic and piezophilic archaeon Thermococcus barophilus Ch5, capable of growth at the expense of hydrogenogenesis from carbon monoxide and formate.</title>
        <authorList>
            <person name="Oger P."/>
            <person name="Sokolova T.G."/>
            <person name="Kozhevnikova D.A."/>
            <person name="Taranov E.A."/>
            <person name="Vannier P."/>
            <person name="Lee H.S."/>
            <person name="Kwon K.K."/>
            <person name="Kang S.G."/>
            <person name="Lee J.H."/>
            <person name="Bonch-Osmolovskaya E.A."/>
            <person name="Lebedinsky A.V."/>
        </authorList>
    </citation>
    <scope>NUCLEOTIDE SEQUENCE [LARGE SCALE GENOMIC DNA]</scope>
    <source>
        <strain evidence="2">Ch5</strain>
    </source>
</reference>
<evidence type="ECO:0000313" key="2">
    <source>
        <dbReference type="Proteomes" id="UP000066042"/>
    </source>
</evidence>
<dbReference type="RefSeq" id="WP_056934493.1">
    <property type="nucleotide sequence ID" value="NZ_CP013050.1"/>
</dbReference>
<dbReference type="GeneID" id="26137357"/>
<dbReference type="PANTHER" id="PTHR39450:SF1">
    <property type="entry name" value="DUF1667 DOMAIN-CONTAINING PROTEIN"/>
    <property type="match status" value="1"/>
</dbReference>
<dbReference type="Gene3D" id="2.20.25.90">
    <property type="entry name" value="ADC-like domains"/>
    <property type="match status" value="1"/>
</dbReference>